<proteinExistence type="predicted"/>
<sequence length="128" mass="15395">MINHERSKSQHTRNNSKRKFVKTSHTRKVSENNKLVILDGKNIFKAPKIYENQIFRDIYDNEGNHDRIMDASQLNSPSPKLIFQWNKENCNKVQERYIQTIPFTMIQEIIKFPVVERHNKTKKIFFFN</sequence>
<evidence type="ECO:0000313" key="3">
    <source>
        <dbReference type="Proteomes" id="UP000187209"/>
    </source>
</evidence>
<evidence type="ECO:0000313" key="2">
    <source>
        <dbReference type="EMBL" id="OMJ92729.1"/>
    </source>
</evidence>
<dbReference type="AlphaFoldDB" id="A0A1R2CUM5"/>
<name>A0A1R2CUM5_9CILI</name>
<reference evidence="2 3" key="1">
    <citation type="submission" date="2016-11" db="EMBL/GenBank/DDBJ databases">
        <title>The macronuclear genome of Stentor coeruleus: a giant cell with tiny introns.</title>
        <authorList>
            <person name="Slabodnick M."/>
            <person name="Ruby J.G."/>
            <person name="Reiff S.B."/>
            <person name="Swart E.C."/>
            <person name="Gosai S."/>
            <person name="Prabakaran S."/>
            <person name="Witkowska E."/>
            <person name="Larue G.E."/>
            <person name="Fisher S."/>
            <person name="Freeman R.M."/>
            <person name="Gunawardena J."/>
            <person name="Chu W."/>
            <person name="Stover N.A."/>
            <person name="Gregory B.D."/>
            <person name="Nowacki M."/>
            <person name="Derisi J."/>
            <person name="Roy S.W."/>
            <person name="Marshall W.F."/>
            <person name="Sood P."/>
        </authorList>
    </citation>
    <scope>NUCLEOTIDE SEQUENCE [LARGE SCALE GENOMIC DNA]</scope>
    <source>
        <strain evidence="2">WM001</strain>
    </source>
</reference>
<gene>
    <name evidence="2" type="ORF">SteCoe_4479</name>
</gene>
<dbReference type="EMBL" id="MPUH01000056">
    <property type="protein sequence ID" value="OMJ92729.1"/>
    <property type="molecule type" value="Genomic_DNA"/>
</dbReference>
<protein>
    <submittedName>
        <fullName evidence="2">Uncharacterized protein</fullName>
    </submittedName>
</protein>
<evidence type="ECO:0000256" key="1">
    <source>
        <dbReference type="SAM" id="MobiDB-lite"/>
    </source>
</evidence>
<accession>A0A1R2CUM5</accession>
<keyword evidence="3" id="KW-1185">Reference proteome</keyword>
<feature type="region of interest" description="Disordered" evidence="1">
    <location>
        <begin position="1"/>
        <end position="27"/>
    </location>
</feature>
<dbReference type="Proteomes" id="UP000187209">
    <property type="component" value="Unassembled WGS sequence"/>
</dbReference>
<comment type="caution">
    <text evidence="2">The sequence shown here is derived from an EMBL/GenBank/DDBJ whole genome shotgun (WGS) entry which is preliminary data.</text>
</comment>
<organism evidence="2 3">
    <name type="scientific">Stentor coeruleus</name>
    <dbReference type="NCBI Taxonomy" id="5963"/>
    <lineage>
        <taxon>Eukaryota</taxon>
        <taxon>Sar</taxon>
        <taxon>Alveolata</taxon>
        <taxon>Ciliophora</taxon>
        <taxon>Postciliodesmatophora</taxon>
        <taxon>Heterotrichea</taxon>
        <taxon>Heterotrichida</taxon>
        <taxon>Stentoridae</taxon>
        <taxon>Stentor</taxon>
    </lineage>
</organism>
<feature type="compositionally biased region" description="Basic residues" evidence="1">
    <location>
        <begin position="9"/>
        <end position="27"/>
    </location>
</feature>